<dbReference type="Proteomes" id="UP000054018">
    <property type="component" value="Unassembled WGS sequence"/>
</dbReference>
<dbReference type="AlphaFoldDB" id="A0A0C9XKG3"/>
<feature type="non-terminal residue" evidence="1">
    <location>
        <position position="72"/>
    </location>
</feature>
<gene>
    <name evidence="1" type="ORF">PISMIDRAFT_420454</name>
</gene>
<reference evidence="1 2" key="1">
    <citation type="submission" date="2014-04" db="EMBL/GenBank/DDBJ databases">
        <authorList>
            <consortium name="DOE Joint Genome Institute"/>
            <person name="Kuo A."/>
            <person name="Kohler A."/>
            <person name="Costa M.D."/>
            <person name="Nagy L.G."/>
            <person name="Floudas D."/>
            <person name="Copeland A."/>
            <person name="Barry K.W."/>
            <person name="Cichocki N."/>
            <person name="Veneault-Fourrey C."/>
            <person name="LaButti K."/>
            <person name="Lindquist E.A."/>
            <person name="Lipzen A."/>
            <person name="Lundell T."/>
            <person name="Morin E."/>
            <person name="Murat C."/>
            <person name="Sun H."/>
            <person name="Tunlid A."/>
            <person name="Henrissat B."/>
            <person name="Grigoriev I.V."/>
            <person name="Hibbett D.S."/>
            <person name="Martin F."/>
            <person name="Nordberg H.P."/>
            <person name="Cantor M.N."/>
            <person name="Hua S.X."/>
        </authorList>
    </citation>
    <scope>NUCLEOTIDE SEQUENCE [LARGE SCALE GENOMIC DNA]</scope>
    <source>
        <strain evidence="1 2">441</strain>
    </source>
</reference>
<dbReference type="EMBL" id="KN834043">
    <property type="protein sequence ID" value="KIK12830.1"/>
    <property type="molecule type" value="Genomic_DNA"/>
</dbReference>
<sequence>MPCVWEEFRQMPVCKATYSPLQYSSPFTCVRMTRTHWLEQYWHASISARRLHKELSEINVKGCPAGIKLLRA</sequence>
<proteinExistence type="predicted"/>
<reference evidence="2" key="2">
    <citation type="submission" date="2015-01" db="EMBL/GenBank/DDBJ databases">
        <title>Evolutionary Origins and Diversification of the Mycorrhizal Mutualists.</title>
        <authorList>
            <consortium name="DOE Joint Genome Institute"/>
            <consortium name="Mycorrhizal Genomics Consortium"/>
            <person name="Kohler A."/>
            <person name="Kuo A."/>
            <person name="Nagy L.G."/>
            <person name="Floudas D."/>
            <person name="Copeland A."/>
            <person name="Barry K.W."/>
            <person name="Cichocki N."/>
            <person name="Veneault-Fourrey C."/>
            <person name="LaButti K."/>
            <person name="Lindquist E.A."/>
            <person name="Lipzen A."/>
            <person name="Lundell T."/>
            <person name="Morin E."/>
            <person name="Murat C."/>
            <person name="Riley R."/>
            <person name="Ohm R."/>
            <person name="Sun H."/>
            <person name="Tunlid A."/>
            <person name="Henrissat B."/>
            <person name="Grigoriev I.V."/>
            <person name="Hibbett D.S."/>
            <person name="Martin F."/>
        </authorList>
    </citation>
    <scope>NUCLEOTIDE SEQUENCE [LARGE SCALE GENOMIC DNA]</scope>
    <source>
        <strain evidence="2">441</strain>
    </source>
</reference>
<accession>A0A0C9XKG3</accession>
<evidence type="ECO:0000313" key="1">
    <source>
        <dbReference type="EMBL" id="KIK12830.1"/>
    </source>
</evidence>
<dbReference type="HOGENOM" id="CLU_2729252_0_0_1"/>
<keyword evidence="2" id="KW-1185">Reference proteome</keyword>
<protein>
    <submittedName>
        <fullName evidence="1">Unplaced genomic scaffold scaffold_359, whole genome shotgun sequence</fullName>
    </submittedName>
</protein>
<name>A0A0C9XKG3_9AGAM</name>
<organism evidence="1 2">
    <name type="scientific">Pisolithus microcarpus 441</name>
    <dbReference type="NCBI Taxonomy" id="765257"/>
    <lineage>
        <taxon>Eukaryota</taxon>
        <taxon>Fungi</taxon>
        <taxon>Dikarya</taxon>
        <taxon>Basidiomycota</taxon>
        <taxon>Agaricomycotina</taxon>
        <taxon>Agaricomycetes</taxon>
        <taxon>Agaricomycetidae</taxon>
        <taxon>Boletales</taxon>
        <taxon>Sclerodermatineae</taxon>
        <taxon>Pisolithaceae</taxon>
        <taxon>Pisolithus</taxon>
    </lineage>
</organism>
<evidence type="ECO:0000313" key="2">
    <source>
        <dbReference type="Proteomes" id="UP000054018"/>
    </source>
</evidence>